<dbReference type="PANTHER" id="PTHR33096">
    <property type="entry name" value="CXC2 DOMAIN-CONTAINING PROTEIN"/>
    <property type="match status" value="1"/>
</dbReference>
<feature type="region of interest" description="Disordered" evidence="1">
    <location>
        <begin position="131"/>
        <end position="171"/>
    </location>
</feature>
<protein>
    <recommendedName>
        <fullName evidence="4">CxC2-like cysteine cluster KDZ transposase-associated domain-containing protein</fullName>
    </recommendedName>
</protein>
<dbReference type="VEuPathDB" id="FungiDB:PC9H_008196"/>
<evidence type="ECO:0000313" key="3">
    <source>
        <dbReference type="Proteomes" id="UP000623687"/>
    </source>
</evidence>
<dbReference type="Pfam" id="PF18758">
    <property type="entry name" value="KDZ"/>
    <property type="match status" value="1"/>
</dbReference>
<gene>
    <name evidence="2" type="ORF">PC9H_008196</name>
</gene>
<dbReference type="EMBL" id="JACETU010000005">
    <property type="protein sequence ID" value="KAF7428959.1"/>
    <property type="molecule type" value="Genomic_DNA"/>
</dbReference>
<evidence type="ECO:0000256" key="1">
    <source>
        <dbReference type="SAM" id="MobiDB-lite"/>
    </source>
</evidence>
<reference evidence="2" key="1">
    <citation type="submission" date="2019-07" db="EMBL/GenBank/DDBJ databases">
        <authorList>
            <person name="Palmer J.M."/>
        </authorList>
    </citation>
    <scope>NUCLEOTIDE SEQUENCE</scope>
    <source>
        <strain evidence="2">PC9</strain>
    </source>
</reference>
<accession>A0A8H7DSD6</accession>
<dbReference type="InterPro" id="IPR040521">
    <property type="entry name" value="KDZ"/>
</dbReference>
<proteinExistence type="predicted"/>
<dbReference type="PANTHER" id="PTHR33096:SF1">
    <property type="entry name" value="CXC1-LIKE CYSTEINE CLUSTER ASSOCIATED WITH KDZ TRANSPOSASES DOMAIN-CONTAINING PROTEIN"/>
    <property type="match status" value="1"/>
</dbReference>
<name>A0A8H7DSD6_PLEOS</name>
<evidence type="ECO:0008006" key="4">
    <source>
        <dbReference type="Google" id="ProtNLM"/>
    </source>
</evidence>
<dbReference type="AlphaFoldDB" id="A0A8H7DSD6"/>
<organism evidence="2 3">
    <name type="scientific">Pleurotus ostreatus</name>
    <name type="common">Oyster mushroom</name>
    <name type="synonym">White-rot fungus</name>
    <dbReference type="NCBI Taxonomy" id="5322"/>
    <lineage>
        <taxon>Eukaryota</taxon>
        <taxon>Fungi</taxon>
        <taxon>Dikarya</taxon>
        <taxon>Basidiomycota</taxon>
        <taxon>Agaricomycotina</taxon>
        <taxon>Agaricomycetes</taxon>
        <taxon>Agaricomycetidae</taxon>
        <taxon>Agaricales</taxon>
        <taxon>Pleurotineae</taxon>
        <taxon>Pleurotaceae</taxon>
        <taxon>Pleurotus</taxon>
    </lineage>
</organism>
<dbReference type="GeneID" id="59378014"/>
<dbReference type="RefSeq" id="XP_036631331.1">
    <property type="nucleotide sequence ID" value="XM_036777711.1"/>
</dbReference>
<keyword evidence="3" id="KW-1185">Reference proteome</keyword>
<evidence type="ECO:0000313" key="2">
    <source>
        <dbReference type="EMBL" id="KAF7428959.1"/>
    </source>
</evidence>
<dbReference type="Proteomes" id="UP000623687">
    <property type="component" value="Unassembled WGS sequence"/>
</dbReference>
<sequence length="903" mass="103431">MRLVPGRTPTLPGAKGSHAAVDGELGLSHEHRQILDELRGESPNVSVEPSGDFDLRGDDADWEEVGELTGDQAMAQSIHELVAQQWQGQRYHDGRTRRQRRERLTANWKPLMESMTAAYLRWKYPQAPLHPPSSTPAPYFEDPQSMETSSADDRSSESGQPQPQSVPEDPSTEYDFSIEVLDIFSLDTIATIKRSSEDSTAAAIVESGFIPPTPYSPSLLVSVKTLELFRRLRLRKPSFSVEAFAKVVCDFYNMPYRYRFRNALAESFDVYLWILREIDAHIKTTLHQDSPDWRALHSCPPCSYELEGEPALKFRRMIVIDGNNSLKRTAHVGHRQTADTRTFDEGDYFLAPQYVDQFANEVRSRPLPPTDREDMEDLDSLSLAADGATPCADNWKAAAATEHKKMWAVFEETGIFACACRHGFMLWIADMIRSGELAKYPLAMVAKALETLGSDILMGYDIGCSFSSTLAHSSLSSKAQELRFRLCVNAFHGYSHNYACQMKNHPNIIEGMGLEDLETLERIFSSSNQLARIIRYSSAFRRRLYIDTYFHQWDEDKYLNLGQMLLNNYKQALLIKSEESAMLAETMQSANVTYENLAEWKEDQQHYFATLGQEPEYNVVAIEYVELAKMQTTSSRFLTTTATAYNFRFADTGYGQAYGLDLSTTRKLETERRFAREQYQSTLQDVIAMEVSMGIDKRWEPADKTYLDTVKYMHLRRYHRALETLQKLVIQRLFELHKMNLSGTGYKLRTHIAKSLQTRCKAIQRAVNAYNSAALELDPPRPTLDWSQVSHYSFLEDFDLLRSTRQDIRAKPWAQPLFCEMIKRANRLQRAEEEILRCNIESRRLLTSIADEECEFDEILSQAEATHDPHLGALHDHIIRRCKGNLKMAAECKPSRGRIQRDE</sequence>
<comment type="caution">
    <text evidence="2">The sequence shown here is derived from an EMBL/GenBank/DDBJ whole genome shotgun (WGS) entry which is preliminary data.</text>
</comment>
<dbReference type="OrthoDB" id="2505969at2759"/>